<comment type="caution">
    <text evidence="3">The sequence shown here is derived from an EMBL/GenBank/DDBJ whole genome shotgun (WGS) entry which is preliminary data.</text>
</comment>
<dbReference type="InterPro" id="IPR038777">
    <property type="entry name" value="At4g18490-like"/>
</dbReference>
<feature type="region of interest" description="Disordered" evidence="2">
    <location>
        <begin position="245"/>
        <end position="274"/>
    </location>
</feature>
<feature type="region of interest" description="Disordered" evidence="2">
    <location>
        <begin position="602"/>
        <end position="659"/>
    </location>
</feature>
<dbReference type="Proteomes" id="UP001054252">
    <property type="component" value="Unassembled WGS sequence"/>
</dbReference>
<dbReference type="AlphaFoldDB" id="A0AAV5K5W5"/>
<dbReference type="PANTHER" id="PTHR36380">
    <property type="entry name" value="BNAA03G58330D PROTEIN"/>
    <property type="match status" value="1"/>
</dbReference>
<gene>
    <name evidence="3" type="ORF">SLEP1_g30430</name>
</gene>
<feature type="compositionally biased region" description="Low complexity" evidence="2">
    <location>
        <begin position="327"/>
        <end position="336"/>
    </location>
</feature>
<organism evidence="3 4">
    <name type="scientific">Rubroshorea leprosula</name>
    <dbReference type="NCBI Taxonomy" id="152421"/>
    <lineage>
        <taxon>Eukaryota</taxon>
        <taxon>Viridiplantae</taxon>
        <taxon>Streptophyta</taxon>
        <taxon>Embryophyta</taxon>
        <taxon>Tracheophyta</taxon>
        <taxon>Spermatophyta</taxon>
        <taxon>Magnoliopsida</taxon>
        <taxon>eudicotyledons</taxon>
        <taxon>Gunneridae</taxon>
        <taxon>Pentapetalae</taxon>
        <taxon>rosids</taxon>
        <taxon>malvids</taxon>
        <taxon>Malvales</taxon>
        <taxon>Dipterocarpaceae</taxon>
        <taxon>Rubroshorea</taxon>
    </lineage>
</organism>
<keyword evidence="1" id="KW-0175">Coiled coil</keyword>
<name>A0AAV5K5W5_9ROSI</name>
<feature type="region of interest" description="Disordered" evidence="2">
    <location>
        <begin position="493"/>
        <end position="514"/>
    </location>
</feature>
<feature type="region of interest" description="Disordered" evidence="2">
    <location>
        <begin position="89"/>
        <end position="111"/>
    </location>
</feature>
<dbReference type="PANTHER" id="PTHR36380:SF1">
    <property type="entry name" value="OS01G0755100 PROTEIN"/>
    <property type="match status" value="1"/>
</dbReference>
<feature type="region of interest" description="Disordered" evidence="2">
    <location>
        <begin position="545"/>
        <end position="566"/>
    </location>
</feature>
<evidence type="ECO:0000256" key="1">
    <source>
        <dbReference type="SAM" id="Coils"/>
    </source>
</evidence>
<evidence type="ECO:0000313" key="3">
    <source>
        <dbReference type="EMBL" id="GKV20278.1"/>
    </source>
</evidence>
<feature type="compositionally biased region" description="Polar residues" evidence="2">
    <location>
        <begin position="258"/>
        <end position="274"/>
    </location>
</feature>
<feature type="coiled-coil region" evidence="1">
    <location>
        <begin position="758"/>
        <end position="785"/>
    </location>
</feature>
<dbReference type="EMBL" id="BPVZ01000055">
    <property type="protein sequence ID" value="GKV20278.1"/>
    <property type="molecule type" value="Genomic_DNA"/>
</dbReference>
<sequence>MAESKKETLAVNPKKKSLLLDDEIGKDFLSSWKSMSVTEDSAMDFSFDEIPMGKKKPFNFEKLDMDFNLDGDLDKLSSFKIDLPDLDFSSPSAKSEEKSKEETSSGNNQGKKQHFAFSFDFNELDDFNFSSSLMGREKACKKRVDSETVTLDGTNSEGSKISPAFKDNSITAKFLAPEDAANSKVKMDELEDSANMKVKMADVGPGAQNSADEACLSKTAASVNFVESHESRISPEKIVSANVKETDQSITVPDRSPRTVSSQPCNQHSVQNSPISSVPEKILTRDHISDKQAEVYSLGTKSNAISAEEQNVHEKTMAVSGSNQAKVQQQSSSQVSYTGKGQKEGGDINMPSEIKDGAASGQGNVDLKNISAGSPSTEIMHDSGANKNVQNSTPKHCSVLLDRCSELAVNKLKAKKDTDAGAIRSRFFTRSEETDSQSHQPLPTGEKVFSFSSRRVSAMQVCPANEKREDVNATEAQTERKLLGNSKSISRGLAIDRPALPESKNKVNGDTREGLSDDALENERLCSSRLQDKLVPKGEAVLMRSERNARFQANPSSSREKETGSSILTSLNLVPPVLKVEESVRNSKVVSEGLKAAKRTPDLSSLKISRNRTGGANKVPSNVTLPRDTNSSISTDESRELPAKTTTKITHPGTVGNIEKQTPLIPSLKRKTFEESNVGLMPLKTLKGPCESPSGSRNFRESSQMVAEKEVFNHVNPVEVVTTTNILNDYQMPGSEVPHEVNMAELEIASVKEDNGNVEKAEAYTKELENICNILKKKHDEAKELLVRAVVNNNNLLMLNHPIFEEKISFHLSLL</sequence>
<proteinExistence type="predicted"/>
<feature type="compositionally biased region" description="Polar residues" evidence="2">
    <location>
        <begin position="602"/>
        <end position="635"/>
    </location>
</feature>
<reference evidence="3 4" key="1">
    <citation type="journal article" date="2021" name="Commun. Biol.">
        <title>The genome of Shorea leprosula (Dipterocarpaceae) highlights the ecological relevance of drought in aseasonal tropical rainforests.</title>
        <authorList>
            <person name="Ng K.K.S."/>
            <person name="Kobayashi M.J."/>
            <person name="Fawcett J.A."/>
            <person name="Hatakeyama M."/>
            <person name="Paape T."/>
            <person name="Ng C.H."/>
            <person name="Ang C.C."/>
            <person name="Tnah L.H."/>
            <person name="Lee C.T."/>
            <person name="Nishiyama T."/>
            <person name="Sese J."/>
            <person name="O'Brien M.J."/>
            <person name="Copetti D."/>
            <person name="Mohd Noor M.I."/>
            <person name="Ong R.C."/>
            <person name="Putra M."/>
            <person name="Sireger I.Z."/>
            <person name="Indrioko S."/>
            <person name="Kosugi Y."/>
            <person name="Izuno A."/>
            <person name="Isagi Y."/>
            <person name="Lee S.L."/>
            <person name="Shimizu K.K."/>
        </authorList>
    </citation>
    <scope>NUCLEOTIDE SEQUENCE [LARGE SCALE GENOMIC DNA]</scope>
    <source>
        <strain evidence="3">214</strain>
    </source>
</reference>
<protein>
    <submittedName>
        <fullName evidence="3">Uncharacterized protein</fullName>
    </submittedName>
</protein>
<evidence type="ECO:0000256" key="2">
    <source>
        <dbReference type="SAM" id="MobiDB-lite"/>
    </source>
</evidence>
<accession>A0AAV5K5W5</accession>
<keyword evidence="4" id="KW-1185">Reference proteome</keyword>
<evidence type="ECO:0000313" key="4">
    <source>
        <dbReference type="Proteomes" id="UP001054252"/>
    </source>
</evidence>
<feature type="compositionally biased region" description="Basic and acidic residues" evidence="2">
    <location>
        <begin position="94"/>
        <end position="103"/>
    </location>
</feature>
<feature type="compositionally biased region" description="Basic and acidic residues" evidence="2">
    <location>
        <begin position="503"/>
        <end position="514"/>
    </location>
</feature>
<feature type="region of interest" description="Disordered" evidence="2">
    <location>
        <begin position="317"/>
        <end position="362"/>
    </location>
</feature>